<dbReference type="AlphaFoldDB" id="A0A0K1PK02"/>
<accession>A0A0K1PK02</accession>
<reference evidence="1 2" key="1">
    <citation type="submission" date="2015-08" db="EMBL/GenBank/DDBJ databases">
        <authorList>
            <person name="Babu N.S."/>
            <person name="Beckwith C.J."/>
            <person name="Beseler K.G."/>
            <person name="Brison A."/>
            <person name="Carone J.V."/>
            <person name="Caskin T.P."/>
            <person name="Diamond M."/>
            <person name="Durham M.E."/>
            <person name="Foxe J.M."/>
            <person name="Go M."/>
            <person name="Henderson B.A."/>
            <person name="Jones I.B."/>
            <person name="McGettigan J.A."/>
            <person name="Micheletti S.J."/>
            <person name="Nasrallah M.E."/>
            <person name="Ortiz D."/>
            <person name="Piller C.R."/>
            <person name="Privatt S.R."/>
            <person name="Schneider S.L."/>
            <person name="Sharp S."/>
            <person name="Smith T.C."/>
            <person name="Stanton J.D."/>
            <person name="Ullery H.E."/>
            <person name="Wilson R.J."/>
            <person name="Serrano M.G."/>
            <person name="Buck G."/>
            <person name="Lee V."/>
            <person name="Wang Y."/>
            <person name="Carvalho R."/>
            <person name="Voegtly L."/>
            <person name="Shi R."/>
            <person name="Duckworth R."/>
            <person name="Johnson A."/>
            <person name="Loviza R."/>
            <person name="Walstead R."/>
            <person name="Shah Z."/>
            <person name="Kiflezghi M."/>
            <person name="Wade K."/>
            <person name="Ball S.L."/>
            <person name="Bradley K.W."/>
            <person name="Asai D.J."/>
            <person name="Bowman C.A."/>
            <person name="Russell D.A."/>
            <person name="Pope W.H."/>
            <person name="Jacobs-Sera D."/>
            <person name="Hendrix R.W."/>
            <person name="Hatfull G.F."/>
        </authorList>
    </citation>
    <scope>NUCLEOTIDE SEQUENCE [LARGE SCALE GENOMIC DNA]</scope>
    <source>
        <strain evidence="1 2">DSM 27648</strain>
    </source>
</reference>
<sequence length="311" mass="35191">MWLRQSPRNAHTELCDDGAKLLDDDVRRLEQAVAARPDDLEGRLRLHGRARHARHEDRRDLDQTLWFVEHHPALDLGLYWAMPEEHTERGLGAWQFALAQPEHPLIVHANAAWSMAEHDFDFAEETHHQADEIAAGDVTWWYRKASLFVGLTNRWAPGDRQKRAAKIAAHALANVLLLEEDLETRIRLHWEAKLTAALLRGSELHRLLRLADQHIGRIDVVTNVPNGSPPIARGLAALAIGRRDLAEQALLEALDAPDCREQSVHALASELGKSRAILKASDYLLALAHRHTSHASALRRWSETLARLETR</sequence>
<dbReference type="STRING" id="1391654.AKJ09_00108"/>
<proteinExistence type="predicted"/>
<dbReference type="KEGG" id="llu:AKJ09_00108"/>
<evidence type="ECO:0000313" key="2">
    <source>
        <dbReference type="Proteomes" id="UP000064967"/>
    </source>
</evidence>
<keyword evidence="2" id="KW-1185">Reference proteome</keyword>
<dbReference type="RefSeq" id="WP_146645024.1">
    <property type="nucleotide sequence ID" value="NZ_CP012333.1"/>
</dbReference>
<dbReference type="EMBL" id="CP012333">
    <property type="protein sequence ID" value="AKU93444.1"/>
    <property type="molecule type" value="Genomic_DNA"/>
</dbReference>
<organism evidence="1 2">
    <name type="scientific">Labilithrix luteola</name>
    <dbReference type="NCBI Taxonomy" id="1391654"/>
    <lineage>
        <taxon>Bacteria</taxon>
        <taxon>Pseudomonadati</taxon>
        <taxon>Myxococcota</taxon>
        <taxon>Polyangia</taxon>
        <taxon>Polyangiales</taxon>
        <taxon>Labilitrichaceae</taxon>
        <taxon>Labilithrix</taxon>
    </lineage>
</organism>
<evidence type="ECO:0000313" key="1">
    <source>
        <dbReference type="EMBL" id="AKU93444.1"/>
    </source>
</evidence>
<gene>
    <name evidence="1" type="ORF">AKJ09_00108</name>
</gene>
<dbReference type="Proteomes" id="UP000064967">
    <property type="component" value="Chromosome"/>
</dbReference>
<name>A0A0K1PK02_9BACT</name>
<protein>
    <submittedName>
        <fullName evidence="1">Uncharacterized protein</fullName>
    </submittedName>
</protein>